<dbReference type="Gene3D" id="3.10.105.10">
    <property type="entry name" value="Dipeptide-binding Protein, Domain 3"/>
    <property type="match status" value="1"/>
</dbReference>
<feature type="chain" id="PRO_5038332844" evidence="1">
    <location>
        <begin position="28"/>
        <end position="573"/>
    </location>
</feature>
<dbReference type="GO" id="GO:0015833">
    <property type="term" value="P:peptide transport"/>
    <property type="evidence" value="ECO:0007669"/>
    <property type="project" value="TreeGrafter"/>
</dbReference>
<accession>A0A368VGF2</accession>
<evidence type="ECO:0000313" key="3">
    <source>
        <dbReference type="EMBL" id="RCW40360.1"/>
    </source>
</evidence>
<reference evidence="3 4" key="1">
    <citation type="submission" date="2018-07" db="EMBL/GenBank/DDBJ databases">
        <title>Genomic Encyclopedia of Type Strains, Phase III (KMG-III): the genomes of soil and plant-associated and newly described type strains.</title>
        <authorList>
            <person name="Whitman W."/>
        </authorList>
    </citation>
    <scope>NUCLEOTIDE SEQUENCE [LARGE SCALE GENOMIC DNA]</scope>
    <source>
        <strain evidence="3 4">CECT 8575</strain>
    </source>
</reference>
<dbReference type="OrthoDB" id="7888869at2"/>
<dbReference type="InterPro" id="IPR000914">
    <property type="entry name" value="SBP_5_dom"/>
</dbReference>
<proteinExistence type="predicted"/>
<comment type="caution">
    <text evidence="3">The sequence shown here is derived from an EMBL/GenBank/DDBJ whole genome shotgun (WGS) entry which is preliminary data.</text>
</comment>
<dbReference type="PANTHER" id="PTHR30290">
    <property type="entry name" value="PERIPLASMIC BINDING COMPONENT OF ABC TRANSPORTER"/>
    <property type="match status" value="1"/>
</dbReference>
<dbReference type="SUPFAM" id="SSF53850">
    <property type="entry name" value="Periplasmic binding protein-like II"/>
    <property type="match status" value="1"/>
</dbReference>
<protein>
    <submittedName>
        <fullName evidence="3">Peptide/nickel transport system substrate-binding protein</fullName>
    </submittedName>
</protein>
<dbReference type="Proteomes" id="UP000253495">
    <property type="component" value="Unassembled WGS sequence"/>
</dbReference>
<keyword evidence="4" id="KW-1185">Reference proteome</keyword>
<dbReference type="Pfam" id="PF00496">
    <property type="entry name" value="SBP_bac_5"/>
    <property type="match status" value="1"/>
</dbReference>
<dbReference type="PANTHER" id="PTHR30290:SF65">
    <property type="entry name" value="MONOACYL PHOSPHATIDYLINOSITOL TETRAMANNOSIDE-BINDING PROTEIN LPQW-RELATED"/>
    <property type="match status" value="1"/>
</dbReference>
<dbReference type="InterPro" id="IPR039424">
    <property type="entry name" value="SBP_5"/>
</dbReference>
<dbReference type="Gene3D" id="3.40.190.10">
    <property type="entry name" value="Periplasmic binding protein-like II"/>
    <property type="match status" value="1"/>
</dbReference>
<feature type="domain" description="Solute-binding protein family 5" evidence="2">
    <location>
        <begin position="117"/>
        <end position="471"/>
    </location>
</feature>
<dbReference type="PROSITE" id="PS51257">
    <property type="entry name" value="PROKAR_LIPOPROTEIN"/>
    <property type="match status" value="1"/>
</dbReference>
<dbReference type="RefSeq" id="WP_141921327.1">
    <property type="nucleotide sequence ID" value="NZ_QPJC01000011.1"/>
</dbReference>
<keyword evidence="1" id="KW-0732">Signal</keyword>
<dbReference type="GO" id="GO:1904680">
    <property type="term" value="F:peptide transmembrane transporter activity"/>
    <property type="evidence" value="ECO:0007669"/>
    <property type="project" value="TreeGrafter"/>
</dbReference>
<evidence type="ECO:0000256" key="1">
    <source>
        <dbReference type="SAM" id="SignalP"/>
    </source>
</evidence>
<evidence type="ECO:0000259" key="2">
    <source>
        <dbReference type="Pfam" id="PF00496"/>
    </source>
</evidence>
<name>A0A368VGF2_9ACTN</name>
<dbReference type="AlphaFoldDB" id="A0A368VGF2"/>
<dbReference type="Gene3D" id="3.90.76.10">
    <property type="entry name" value="Dipeptide-binding Protein, Domain 1"/>
    <property type="match status" value="1"/>
</dbReference>
<gene>
    <name evidence="3" type="ORF">DFQ14_1119</name>
</gene>
<organism evidence="3 4">
    <name type="scientific">Halopolyspora algeriensis</name>
    <dbReference type="NCBI Taxonomy" id="1500506"/>
    <lineage>
        <taxon>Bacteria</taxon>
        <taxon>Bacillati</taxon>
        <taxon>Actinomycetota</taxon>
        <taxon>Actinomycetes</taxon>
        <taxon>Actinomycetes incertae sedis</taxon>
        <taxon>Halopolyspora</taxon>
    </lineage>
</organism>
<feature type="signal peptide" evidence="1">
    <location>
        <begin position="1"/>
        <end position="27"/>
    </location>
</feature>
<sequence>MHRRRRGLVLIAPAIALVMALGACSSAGGNGQGGDTAEAPGVQAVTINKTPRSEIKDGGTLRWPIEQFSTQWNYNHLNGPEVSTADVMYAMMPSPYRVTAEGVPELNPNYVTDVRVRRDPQQVVTYVLNPKAEWYDGTPITWKTYRAQWQALNGENKAYQVASTTGYDQIASVEKGEDKFHVVVTFEKPYADFESLFSPLYPVTTNSDPQVFNEGWLSEIRTTAGPFKLSKIDKAAKTITLVRNEKWWGPRAKLDKIVFVNMSPDAMQGAFANGAIDFFDVGADSGAYKRAKQVPNTDIRVAGAPNFRHFTLNGRSPVLSDVKVRRAVALSINRKALVQSDLKGLPWPDKVLNNHLYLPNQKGYRDNTGRIGKYDPKQARKLLDEAGWTGQNGIRTKDGKKLELTFLIPTGVSTSENEAKLTQTMLKEIGIKVDIKAVPTNTFFDKYVSPGNFDIVPFSWIGTAFPSSSSSIYAKPTQGENGLKIQQNFARIGSEEIDRLFNKAGQTLNPEKSRKLYNRIDKLIWDEVHSLSLYQRPEIIACNADLANFGAFGFFSGSTSGGTPIYENVGFVK</sequence>
<dbReference type="EMBL" id="QPJC01000011">
    <property type="protein sequence ID" value="RCW40360.1"/>
    <property type="molecule type" value="Genomic_DNA"/>
</dbReference>
<evidence type="ECO:0000313" key="4">
    <source>
        <dbReference type="Proteomes" id="UP000253495"/>
    </source>
</evidence>
<dbReference type="CDD" id="cd08501">
    <property type="entry name" value="PBP2_Lpqw"/>
    <property type="match status" value="1"/>
</dbReference>